<dbReference type="Gene3D" id="2.40.50.140">
    <property type="entry name" value="Nucleic acid-binding proteins"/>
    <property type="match status" value="1"/>
</dbReference>
<dbReference type="Pfam" id="PF26341">
    <property type="entry name" value="AAA_SelU"/>
    <property type="match status" value="1"/>
</dbReference>
<dbReference type="SUPFAM" id="SSF50249">
    <property type="entry name" value="Nucleic acid-binding proteins"/>
    <property type="match status" value="1"/>
</dbReference>
<dbReference type="Proteomes" id="UP000281553">
    <property type="component" value="Unassembled WGS sequence"/>
</dbReference>
<dbReference type="PROSITE" id="PS51257">
    <property type="entry name" value="PROKAR_LIPOPROTEIN"/>
    <property type="match status" value="1"/>
</dbReference>
<keyword evidence="1" id="KW-0732">Signal</keyword>
<dbReference type="PANTHER" id="PTHR30401">
    <property type="entry name" value="TRNA 2-SELENOURIDINE SYNTHASE"/>
    <property type="match status" value="1"/>
</dbReference>
<reference evidence="3 4" key="1">
    <citation type="submission" date="2018-11" db="EMBL/GenBank/DDBJ databases">
        <authorList>
            <consortium name="Pathogen Informatics"/>
        </authorList>
    </citation>
    <scope>NUCLEOTIDE SEQUENCE [LARGE SCALE GENOMIC DNA]</scope>
</reference>
<dbReference type="GO" id="GO:0043828">
    <property type="term" value="F:tRNA 2-selenouridine synthase activity"/>
    <property type="evidence" value="ECO:0007669"/>
    <property type="project" value="InterPro"/>
</dbReference>
<sequence>MLKVAILCALIISGCGKTLLLEELEAASERVIHLERLANHKGSVFGQSSAHVKPSQREFERELHAALANCISSLIFDVGHQLQREATETEPRLNPVWAECESRSVGPRCRLPNGLFSRLRGTVGLPTRRIWLDVPEEARVDWILADYADWLGDLERLDRVVESLSAYHSRSLLDSWRSLIGRGDYHGLVTSLLRDHYDPLYKQSRGPVLQAYAQAGITYPHKVSMQWAVEKVNDPNQYTIDPLRLVRTGHTQLKHRTKGLHMPFIMVDYNRSRQMETKTVHEEVILKIVKNWWRDPMLALVASGEVKRWIIATTKMKEGDIIRSHWEIPNITGKLCVILMCASIFSI</sequence>
<dbReference type="EMBL" id="UYRU01054579">
    <property type="protein sequence ID" value="VDN12723.1"/>
    <property type="molecule type" value="Genomic_DNA"/>
</dbReference>
<dbReference type="InterPro" id="IPR017582">
    <property type="entry name" value="SelU"/>
</dbReference>
<name>A0A3P7LP45_DIBLA</name>
<dbReference type="PANTHER" id="PTHR30401:SF0">
    <property type="entry name" value="TRNA 2-SELENOURIDINE SYNTHASE"/>
    <property type="match status" value="1"/>
</dbReference>
<feature type="signal peptide" evidence="1">
    <location>
        <begin position="1"/>
        <end position="16"/>
    </location>
</feature>
<dbReference type="GO" id="GO:0003735">
    <property type="term" value="F:structural constituent of ribosome"/>
    <property type="evidence" value="ECO:0007669"/>
    <property type="project" value="InterPro"/>
</dbReference>
<evidence type="ECO:0000256" key="1">
    <source>
        <dbReference type="SAM" id="SignalP"/>
    </source>
</evidence>
<evidence type="ECO:0000313" key="4">
    <source>
        <dbReference type="Proteomes" id="UP000281553"/>
    </source>
</evidence>
<dbReference type="AlphaFoldDB" id="A0A3P7LP45"/>
<dbReference type="InterPro" id="IPR058840">
    <property type="entry name" value="AAA_SelU"/>
</dbReference>
<dbReference type="OrthoDB" id="566238at2759"/>
<dbReference type="GO" id="GO:0002098">
    <property type="term" value="P:tRNA wobble uridine modification"/>
    <property type="evidence" value="ECO:0007669"/>
    <property type="project" value="InterPro"/>
</dbReference>
<protein>
    <recommendedName>
        <fullName evidence="2">tRNA 2-selenouridine synthase AAA domain-containing protein</fullName>
    </recommendedName>
</protein>
<dbReference type="InterPro" id="IPR012340">
    <property type="entry name" value="NA-bd_OB-fold"/>
</dbReference>
<evidence type="ECO:0000313" key="3">
    <source>
        <dbReference type="EMBL" id="VDN12723.1"/>
    </source>
</evidence>
<accession>A0A3P7LP45</accession>
<proteinExistence type="predicted"/>
<keyword evidence="4" id="KW-1185">Reference proteome</keyword>
<gene>
    <name evidence="3" type="ORF">DILT_LOCUS8554</name>
</gene>
<feature type="chain" id="PRO_5018024169" description="tRNA 2-selenouridine synthase AAA domain-containing protein" evidence="1">
    <location>
        <begin position="17"/>
        <end position="347"/>
    </location>
</feature>
<dbReference type="GO" id="GO:0006412">
    <property type="term" value="P:translation"/>
    <property type="evidence" value="ECO:0007669"/>
    <property type="project" value="InterPro"/>
</dbReference>
<feature type="domain" description="tRNA 2-selenouridine synthase AAA" evidence="2">
    <location>
        <begin position="13"/>
        <end position="149"/>
    </location>
</feature>
<organism evidence="3 4">
    <name type="scientific">Dibothriocephalus latus</name>
    <name type="common">Fish tapeworm</name>
    <name type="synonym">Diphyllobothrium latum</name>
    <dbReference type="NCBI Taxonomy" id="60516"/>
    <lineage>
        <taxon>Eukaryota</taxon>
        <taxon>Metazoa</taxon>
        <taxon>Spiralia</taxon>
        <taxon>Lophotrochozoa</taxon>
        <taxon>Platyhelminthes</taxon>
        <taxon>Cestoda</taxon>
        <taxon>Eucestoda</taxon>
        <taxon>Diphyllobothriidea</taxon>
        <taxon>Diphyllobothriidae</taxon>
        <taxon>Dibothriocephalus</taxon>
    </lineage>
</organism>
<evidence type="ECO:0000259" key="2">
    <source>
        <dbReference type="Pfam" id="PF26341"/>
    </source>
</evidence>
<dbReference type="GO" id="GO:0005840">
    <property type="term" value="C:ribosome"/>
    <property type="evidence" value="ECO:0007669"/>
    <property type="project" value="InterPro"/>
</dbReference>